<keyword evidence="3" id="KW-1185">Reference proteome</keyword>
<dbReference type="Pfam" id="PF13715">
    <property type="entry name" value="CarbopepD_reg_2"/>
    <property type="match status" value="1"/>
</dbReference>
<sequence>MKKVIFALVVAFATTSAFAEKTDSKADSKSEAIVLSLSGNVIDEVSGEALVGVEVKVDGSDQKAYTDFDGHFVIDNVKSGDCKLVASYTSYNKNEKTFTMNAKNNQVKIELQASK</sequence>
<evidence type="ECO:0000313" key="2">
    <source>
        <dbReference type="EMBL" id="BBE18388.1"/>
    </source>
</evidence>
<evidence type="ECO:0000256" key="1">
    <source>
        <dbReference type="SAM" id="SignalP"/>
    </source>
</evidence>
<dbReference type="InterPro" id="IPR008969">
    <property type="entry name" value="CarboxyPept-like_regulatory"/>
</dbReference>
<feature type="chain" id="PRO_5024461594" description="TonB-dependent receptor" evidence="1">
    <location>
        <begin position="20"/>
        <end position="115"/>
    </location>
</feature>
<dbReference type="SUPFAM" id="SSF49464">
    <property type="entry name" value="Carboxypeptidase regulatory domain-like"/>
    <property type="match status" value="1"/>
</dbReference>
<dbReference type="Proteomes" id="UP001193389">
    <property type="component" value="Chromosome"/>
</dbReference>
<proteinExistence type="predicted"/>
<accession>A0A5K7S9X6</accession>
<feature type="signal peptide" evidence="1">
    <location>
        <begin position="1"/>
        <end position="19"/>
    </location>
</feature>
<gene>
    <name evidence="2" type="ORF">AQPE_2550</name>
</gene>
<dbReference type="KEGG" id="anf:AQPE_2550"/>
<evidence type="ECO:0008006" key="4">
    <source>
        <dbReference type="Google" id="ProtNLM"/>
    </source>
</evidence>
<keyword evidence="1" id="KW-0732">Signal</keyword>
<dbReference type="EMBL" id="AP018694">
    <property type="protein sequence ID" value="BBE18388.1"/>
    <property type="molecule type" value="Genomic_DNA"/>
</dbReference>
<reference evidence="2" key="1">
    <citation type="journal article" date="2020" name="Int. J. Syst. Evol. Microbiol.">
        <title>Aquipluma nitroreducens gen. nov. sp. nov., a novel facultatively anaerobic bacterium isolated from a freshwater lake.</title>
        <authorList>
            <person name="Watanabe M."/>
            <person name="Kojima H."/>
            <person name="Fukui M."/>
        </authorList>
    </citation>
    <scope>NUCLEOTIDE SEQUENCE</scope>
    <source>
        <strain evidence="2">MeG22</strain>
    </source>
</reference>
<name>A0A5K7S9X6_9BACT</name>
<evidence type="ECO:0000313" key="3">
    <source>
        <dbReference type="Proteomes" id="UP001193389"/>
    </source>
</evidence>
<organism evidence="2 3">
    <name type="scientific">Aquipluma nitroreducens</name>
    <dbReference type="NCBI Taxonomy" id="2010828"/>
    <lineage>
        <taxon>Bacteria</taxon>
        <taxon>Pseudomonadati</taxon>
        <taxon>Bacteroidota</taxon>
        <taxon>Bacteroidia</taxon>
        <taxon>Marinilabiliales</taxon>
        <taxon>Prolixibacteraceae</taxon>
        <taxon>Aquipluma</taxon>
    </lineage>
</organism>
<protein>
    <recommendedName>
        <fullName evidence="4">TonB-dependent receptor</fullName>
    </recommendedName>
</protein>
<dbReference type="Gene3D" id="2.60.40.1120">
    <property type="entry name" value="Carboxypeptidase-like, regulatory domain"/>
    <property type="match status" value="1"/>
</dbReference>
<dbReference type="RefSeq" id="WP_318351296.1">
    <property type="nucleotide sequence ID" value="NZ_AP018694.1"/>
</dbReference>
<dbReference type="AlphaFoldDB" id="A0A5K7S9X6"/>